<proteinExistence type="predicted"/>
<keyword evidence="1" id="KW-0812">Transmembrane</keyword>
<feature type="transmembrane region" description="Helical" evidence="1">
    <location>
        <begin position="28"/>
        <end position="48"/>
    </location>
</feature>
<evidence type="ECO:0000256" key="1">
    <source>
        <dbReference type="SAM" id="Phobius"/>
    </source>
</evidence>
<gene>
    <name evidence="2" type="ORF">METZ01_LOCUS63237</name>
</gene>
<dbReference type="AlphaFoldDB" id="A0A381T9A9"/>
<keyword evidence="1" id="KW-1133">Transmembrane helix</keyword>
<keyword evidence="1" id="KW-0472">Membrane</keyword>
<protein>
    <submittedName>
        <fullName evidence="2">Uncharacterized protein</fullName>
    </submittedName>
</protein>
<name>A0A381T9A9_9ZZZZ</name>
<sequence>MIQKIIRWLPLFLLIFLFIIDRENIVHVATYIFVLLSYTGVLVLKILYAKDNWHKEFGNEKSGKDAALGKSGDLKIRMSEQAVNEKVL</sequence>
<dbReference type="EMBL" id="UINC01003925">
    <property type="protein sequence ID" value="SVA10383.1"/>
    <property type="molecule type" value="Genomic_DNA"/>
</dbReference>
<feature type="transmembrane region" description="Helical" evidence="1">
    <location>
        <begin position="5"/>
        <end position="22"/>
    </location>
</feature>
<evidence type="ECO:0000313" key="2">
    <source>
        <dbReference type="EMBL" id="SVA10383.1"/>
    </source>
</evidence>
<organism evidence="2">
    <name type="scientific">marine metagenome</name>
    <dbReference type="NCBI Taxonomy" id="408172"/>
    <lineage>
        <taxon>unclassified sequences</taxon>
        <taxon>metagenomes</taxon>
        <taxon>ecological metagenomes</taxon>
    </lineage>
</organism>
<accession>A0A381T9A9</accession>
<reference evidence="2" key="1">
    <citation type="submission" date="2018-05" db="EMBL/GenBank/DDBJ databases">
        <authorList>
            <person name="Lanie J.A."/>
            <person name="Ng W.-L."/>
            <person name="Kazmierczak K.M."/>
            <person name="Andrzejewski T.M."/>
            <person name="Davidsen T.M."/>
            <person name="Wayne K.J."/>
            <person name="Tettelin H."/>
            <person name="Glass J.I."/>
            <person name="Rusch D."/>
            <person name="Podicherti R."/>
            <person name="Tsui H.-C.T."/>
            <person name="Winkler M.E."/>
        </authorList>
    </citation>
    <scope>NUCLEOTIDE SEQUENCE</scope>
</reference>